<accession>A0A369LHQ4</accession>
<dbReference type="GO" id="GO:0033765">
    <property type="term" value="F:steroid dehydrogenase activity, acting on the CH-CH group of donors"/>
    <property type="evidence" value="ECO:0007669"/>
    <property type="project" value="UniProtKB-ARBA"/>
</dbReference>
<dbReference type="InterPro" id="IPR003953">
    <property type="entry name" value="FAD-dep_OxRdtase_2_FAD-bd"/>
</dbReference>
<proteinExistence type="predicted"/>
<evidence type="ECO:0000259" key="5">
    <source>
        <dbReference type="Pfam" id="PF00890"/>
    </source>
</evidence>
<keyword evidence="2" id="KW-0285">Flavoprotein</keyword>
<keyword evidence="4" id="KW-0560">Oxidoreductase</keyword>
<feature type="domain" description="FAD-dependent oxidoreductase 2 FAD-binding" evidence="5">
    <location>
        <begin position="52"/>
        <end position="537"/>
    </location>
</feature>
<reference evidence="6 7" key="1">
    <citation type="journal article" date="2018" name="Elife">
        <title>Discovery and characterization of a prevalent human gut bacterial enzyme sufficient for the inactivation of a family of plant toxins.</title>
        <authorList>
            <person name="Koppel N."/>
            <person name="Bisanz J.E."/>
            <person name="Pandelia M.E."/>
            <person name="Turnbaugh P.J."/>
            <person name="Balskus E.P."/>
        </authorList>
    </citation>
    <scope>NUCLEOTIDE SEQUENCE [LARGE SCALE GENOMIC DNA]</scope>
    <source>
        <strain evidence="6 7">OB21 GAM31</strain>
    </source>
</reference>
<dbReference type="PANTHER" id="PTHR43400">
    <property type="entry name" value="FUMARATE REDUCTASE"/>
    <property type="match status" value="1"/>
</dbReference>
<dbReference type="PANTHER" id="PTHR43400:SF10">
    <property type="entry name" value="3-OXOSTEROID 1-DEHYDROGENASE"/>
    <property type="match status" value="1"/>
</dbReference>
<dbReference type="InterPro" id="IPR050315">
    <property type="entry name" value="FAD-oxidoreductase_2"/>
</dbReference>
<keyword evidence="3" id="KW-0274">FAD</keyword>
<dbReference type="Proteomes" id="UP000253975">
    <property type="component" value="Unassembled WGS sequence"/>
</dbReference>
<name>A0A369LHQ4_9ACTN</name>
<evidence type="ECO:0000256" key="4">
    <source>
        <dbReference type="ARBA" id="ARBA00023002"/>
    </source>
</evidence>
<dbReference type="SUPFAM" id="SSF56425">
    <property type="entry name" value="Succinate dehydrogenase/fumarate reductase flavoprotein, catalytic domain"/>
    <property type="match status" value="1"/>
</dbReference>
<dbReference type="Gene3D" id="3.90.700.10">
    <property type="entry name" value="Succinate dehydrogenase/fumarate reductase flavoprotein, catalytic domain"/>
    <property type="match status" value="1"/>
</dbReference>
<protein>
    <submittedName>
        <fullName evidence="6">FAD-binding dehydrogenase</fullName>
    </submittedName>
</protein>
<evidence type="ECO:0000313" key="6">
    <source>
        <dbReference type="EMBL" id="RDB58209.1"/>
    </source>
</evidence>
<evidence type="ECO:0000256" key="2">
    <source>
        <dbReference type="ARBA" id="ARBA00022630"/>
    </source>
</evidence>
<dbReference type="PROSITE" id="PS51318">
    <property type="entry name" value="TAT"/>
    <property type="match status" value="1"/>
</dbReference>
<dbReference type="SUPFAM" id="SSF51905">
    <property type="entry name" value="FAD/NAD(P)-binding domain"/>
    <property type="match status" value="1"/>
</dbReference>
<dbReference type="RefSeq" id="WP_114615718.1">
    <property type="nucleotide sequence ID" value="NZ_PPTO01000009.1"/>
</dbReference>
<evidence type="ECO:0000313" key="7">
    <source>
        <dbReference type="Proteomes" id="UP000253975"/>
    </source>
</evidence>
<dbReference type="Gene3D" id="3.50.50.60">
    <property type="entry name" value="FAD/NAD(P)-binding domain"/>
    <property type="match status" value="1"/>
</dbReference>
<dbReference type="InterPro" id="IPR006311">
    <property type="entry name" value="TAT_signal"/>
</dbReference>
<dbReference type="InterPro" id="IPR019546">
    <property type="entry name" value="TAT_signal_bac_arc"/>
</dbReference>
<evidence type="ECO:0000256" key="3">
    <source>
        <dbReference type="ARBA" id="ARBA00022827"/>
    </source>
</evidence>
<dbReference type="NCBIfam" id="TIGR01409">
    <property type="entry name" value="TAT_signal_seq"/>
    <property type="match status" value="1"/>
</dbReference>
<gene>
    <name evidence="6" type="ORF">C1881_06495</name>
</gene>
<organism evidence="6 7">
    <name type="scientific">Slackia isoflavoniconvertens</name>
    <dbReference type="NCBI Taxonomy" id="572010"/>
    <lineage>
        <taxon>Bacteria</taxon>
        <taxon>Bacillati</taxon>
        <taxon>Actinomycetota</taxon>
        <taxon>Coriobacteriia</taxon>
        <taxon>Eggerthellales</taxon>
        <taxon>Eggerthellaceae</taxon>
        <taxon>Slackia</taxon>
    </lineage>
</organism>
<dbReference type="GO" id="GO:0008202">
    <property type="term" value="P:steroid metabolic process"/>
    <property type="evidence" value="ECO:0007669"/>
    <property type="project" value="UniProtKB-ARBA"/>
</dbReference>
<evidence type="ECO:0000256" key="1">
    <source>
        <dbReference type="ARBA" id="ARBA00001974"/>
    </source>
</evidence>
<dbReference type="EMBL" id="PPTO01000009">
    <property type="protein sequence ID" value="RDB58209.1"/>
    <property type="molecule type" value="Genomic_DNA"/>
</dbReference>
<sequence length="561" mass="61050">MEGNEMGLSRRNFLRGAGLAAIGAAAATSLGGCASSDSSADWMPSKWDFETDVLVIGYGGAGLWAAVTAKDEGNSDVLVLEKAPSRGGGNSSINMGEYTWVDDVDGAVKYITGFTKGHTPEEIARAWAEECYNNMDYCDHWGVKTEKKKGTNASGGTSSCEYPWIDGAEAMHVCSFGDATKGGNEGWHTLDQARADLGIEVKFSCHDETLIQNPETKEIVGAYTYIGDDGTQYAIKARKGVIMTIGGFEFNDELKNTYCKCYPMNGFYGWPFNTGDGIKMVQDVGAQLWHMNNVIGSYNAWFKDFEWKYAFTLTPQTNNFVMLDRLGNRWIAESTFLSPHVGWHEFEKFNDEKLCDFERIPTWVILDQNVIDAGPLGATAGGTLNTPGGSTTIGMTLSDIPAECGQYPGWSEDNSAEIQKGWILKADTIDELIKKMAEVDEVPDAEVVKATIEKYNGYCAAGSDPDFQRTETTLAPVSTPPYYAYPLYPGGCSTLGGPKKDVNAQVLDLDDKPIGRLYAAGCFGNMASHTYGISGGNNAENMVWGRIAARSASSNKPWDEK</sequence>
<dbReference type="AlphaFoldDB" id="A0A369LHQ4"/>
<dbReference type="InterPro" id="IPR036188">
    <property type="entry name" value="FAD/NAD-bd_sf"/>
</dbReference>
<comment type="caution">
    <text evidence="6">The sequence shown here is derived from an EMBL/GenBank/DDBJ whole genome shotgun (WGS) entry which is preliminary data.</text>
</comment>
<dbReference type="InterPro" id="IPR027477">
    <property type="entry name" value="Succ_DH/fumarate_Rdtase_cat_sf"/>
</dbReference>
<dbReference type="Pfam" id="PF00890">
    <property type="entry name" value="FAD_binding_2"/>
    <property type="match status" value="1"/>
</dbReference>
<comment type="cofactor">
    <cofactor evidence="1">
        <name>FAD</name>
        <dbReference type="ChEBI" id="CHEBI:57692"/>
    </cofactor>
</comment>